<proteinExistence type="predicted"/>
<dbReference type="Proteomes" id="UP001596368">
    <property type="component" value="Unassembled WGS sequence"/>
</dbReference>
<keyword evidence="2" id="KW-1185">Reference proteome</keyword>
<organism evidence="1 2">
    <name type="scientific">Halobaculum litoreum</name>
    <dbReference type="NCBI Taxonomy" id="3031998"/>
    <lineage>
        <taxon>Archaea</taxon>
        <taxon>Methanobacteriati</taxon>
        <taxon>Methanobacteriota</taxon>
        <taxon>Stenosarchaea group</taxon>
        <taxon>Halobacteria</taxon>
        <taxon>Halobacteriales</taxon>
        <taxon>Haloferacaceae</taxon>
        <taxon>Halobaculum</taxon>
    </lineage>
</organism>
<gene>
    <name evidence="1" type="ORF">ACFQRB_04490</name>
</gene>
<comment type="caution">
    <text evidence="1">The sequence shown here is derived from an EMBL/GenBank/DDBJ whole genome shotgun (WGS) entry which is preliminary data.</text>
</comment>
<name>A0ABD5XSH8_9EURY</name>
<evidence type="ECO:0000313" key="2">
    <source>
        <dbReference type="Proteomes" id="UP001596368"/>
    </source>
</evidence>
<sequence length="108" mass="11496">MYVDDPTRAAYDDDAEMAAHFDRIHQYAGIDFSEIGLFVDDLFPAAEGVEYLATGMDYLTVVRVFLGDEGLLLSLDPDADVARVVDAVDAALDADLGSAGDSLGAATF</sequence>
<evidence type="ECO:0000313" key="1">
    <source>
        <dbReference type="EMBL" id="MFC7136015.1"/>
    </source>
</evidence>
<protein>
    <submittedName>
        <fullName evidence="1">Uncharacterized protein</fullName>
    </submittedName>
</protein>
<dbReference type="EMBL" id="JBHSZG010000001">
    <property type="protein sequence ID" value="MFC7136015.1"/>
    <property type="molecule type" value="Genomic_DNA"/>
</dbReference>
<accession>A0ABD5XSH8</accession>
<dbReference type="AlphaFoldDB" id="A0ABD5XSH8"/>
<reference evidence="1 2" key="1">
    <citation type="journal article" date="2019" name="Int. J. Syst. Evol. Microbiol.">
        <title>The Global Catalogue of Microorganisms (GCM) 10K type strain sequencing project: providing services to taxonomists for standard genome sequencing and annotation.</title>
        <authorList>
            <consortium name="The Broad Institute Genomics Platform"/>
            <consortium name="The Broad Institute Genome Sequencing Center for Infectious Disease"/>
            <person name="Wu L."/>
            <person name="Ma J."/>
        </authorList>
    </citation>
    <scope>NUCLEOTIDE SEQUENCE [LARGE SCALE GENOMIC DNA]</scope>
    <source>
        <strain evidence="1 2">DT92</strain>
    </source>
</reference>